<dbReference type="Proteomes" id="UP001597483">
    <property type="component" value="Unassembled WGS sequence"/>
</dbReference>
<comment type="caution">
    <text evidence="3">The sequence shown here is derived from an EMBL/GenBank/DDBJ whole genome shotgun (WGS) entry which is preliminary data.</text>
</comment>
<name>A0ABW5HG94_9PSEU</name>
<dbReference type="RefSeq" id="WP_378309510.1">
    <property type="nucleotide sequence ID" value="NZ_JBHUKS010000026.1"/>
</dbReference>
<feature type="signal peptide" evidence="1">
    <location>
        <begin position="1"/>
        <end position="27"/>
    </location>
</feature>
<protein>
    <submittedName>
        <fullName evidence="3">Carboxylesterase/lipase family protein</fullName>
    </submittedName>
</protein>
<keyword evidence="1" id="KW-0732">Signal</keyword>
<dbReference type="EMBL" id="JBHUKS010000026">
    <property type="protein sequence ID" value="MFD2472111.1"/>
    <property type="molecule type" value="Genomic_DNA"/>
</dbReference>
<evidence type="ECO:0000313" key="4">
    <source>
        <dbReference type="Proteomes" id="UP001597483"/>
    </source>
</evidence>
<feature type="chain" id="PRO_5046401305" evidence="1">
    <location>
        <begin position="28"/>
        <end position="515"/>
    </location>
</feature>
<keyword evidence="4" id="KW-1185">Reference proteome</keyword>
<dbReference type="InterPro" id="IPR050309">
    <property type="entry name" value="Type-B_Carboxylest/Lipase"/>
</dbReference>
<gene>
    <name evidence="3" type="ORF">ACFSVL_32270</name>
</gene>
<dbReference type="InterPro" id="IPR002018">
    <property type="entry name" value="CarbesteraseB"/>
</dbReference>
<dbReference type="PANTHER" id="PTHR11559">
    <property type="entry name" value="CARBOXYLESTERASE"/>
    <property type="match status" value="1"/>
</dbReference>
<proteinExistence type="predicted"/>
<dbReference type="Gene3D" id="3.40.50.1820">
    <property type="entry name" value="alpha/beta hydrolase"/>
    <property type="match status" value="1"/>
</dbReference>
<evidence type="ECO:0000259" key="2">
    <source>
        <dbReference type="Pfam" id="PF00135"/>
    </source>
</evidence>
<dbReference type="SUPFAM" id="SSF53474">
    <property type="entry name" value="alpha/beta-Hydrolases"/>
    <property type="match status" value="1"/>
</dbReference>
<evidence type="ECO:0000256" key="1">
    <source>
        <dbReference type="SAM" id="SignalP"/>
    </source>
</evidence>
<evidence type="ECO:0000313" key="3">
    <source>
        <dbReference type="EMBL" id="MFD2472111.1"/>
    </source>
</evidence>
<organism evidence="3 4">
    <name type="scientific">Amycolatopsis silviterrae</name>
    <dbReference type="NCBI Taxonomy" id="1656914"/>
    <lineage>
        <taxon>Bacteria</taxon>
        <taxon>Bacillati</taxon>
        <taxon>Actinomycetota</taxon>
        <taxon>Actinomycetes</taxon>
        <taxon>Pseudonocardiales</taxon>
        <taxon>Pseudonocardiaceae</taxon>
        <taxon>Amycolatopsis</taxon>
    </lineage>
</organism>
<dbReference type="InterPro" id="IPR029058">
    <property type="entry name" value="AB_hydrolase_fold"/>
</dbReference>
<feature type="domain" description="Carboxylesterase type B" evidence="2">
    <location>
        <begin position="34"/>
        <end position="489"/>
    </location>
</feature>
<dbReference type="Pfam" id="PF00135">
    <property type="entry name" value="COesterase"/>
    <property type="match status" value="1"/>
</dbReference>
<reference evidence="4" key="1">
    <citation type="journal article" date="2019" name="Int. J. Syst. Evol. Microbiol.">
        <title>The Global Catalogue of Microorganisms (GCM) 10K type strain sequencing project: providing services to taxonomists for standard genome sequencing and annotation.</title>
        <authorList>
            <consortium name="The Broad Institute Genomics Platform"/>
            <consortium name="The Broad Institute Genome Sequencing Center for Infectious Disease"/>
            <person name="Wu L."/>
            <person name="Ma J."/>
        </authorList>
    </citation>
    <scope>NUCLEOTIDE SEQUENCE [LARGE SCALE GENOMIC DNA]</scope>
    <source>
        <strain evidence="4">CGMCC 4.7641</strain>
    </source>
</reference>
<accession>A0ABW5HG94</accession>
<sequence length="515" mass="53769">MSRRKSVRIILALVVCLLAGWGLPVTAAAAAVGQVVDTDRGPVRGVVTEKIRSFQGIPYAAAPVGARRWASPAEPASWTEPLDASRASAACPQPGVAGDEDCLKLNVFTPAEPSGAKRPVLVWFHGGGFVVGSGALYDPARMVERGDVVVVTVNYRLGVLGFLAHRSLEGSGDFGLEDQQAALRWVKRNAAAFGGDPDLVTAFGESAGATGLCGQLVSPGAAGLFRRAILQSGPCAVPFRAREEAESEGARVADAAGCAGEDPAGCLRGRSVAELLAASGGQVWQPVVGTPVLPVQPADALRSGDFHQVDLLVGGNRDEARFLVGPRYDGAGKPVTAEQYPELIRQGYGANADKVLARYPLGDYPTPSLALAAVNTDYQDAMPRISVCPTLWTAQLAARHATVRAYEFSDRTAPPRKEIPGFPGGAQHTAELQYLFRYAEAGAELTAPQRALGDAMIGYWTSFARTGVPASPGAPVWPRFGASSDVLAFSGGIGLVDLAAEHQCGFWSSLGVPGS</sequence>